<comment type="caution">
    <text evidence="2">The sequence shown here is derived from an EMBL/GenBank/DDBJ whole genome shotgun (WGS) entry which is preliminary data.</text>
</comment>
<protein>
    <submittedName>
        <fullName evidence="2">Uncharacterized protein</fullName>
    </submittedName>
</protein>
<reference evidence="2 3" key="1">
    <citation type="submission" date="2024-02" db="EMBL/GenBank/DDBJ databases">
        <title>Deinococcus xinjiangensis NBRC 107630.</title>
        <authorList>
            <person name="Ichikawa N."/>
            <person name="Katano-Makiyama Y."/>
            <person name="Hidaka K."/>
        </authorList>
    </citation>
    <scope>NUCLEOTIDE SEQUENCE [LARGE SCALE GENOMIC DNA]</scope>
    <source>
        <strain evidence="2 3">NBRC 107630</strain>
    </source>
</reference>
<name>A0ABP9V5J0_9DEIO</name>
<accession>A0ABP9V5J0</accession>
<proteinExistence type="predicted"/>
<feature type="signal peptide" evidence="1">
    <location>
        <begin position="1"/>
        <end position="22"/>
    </location>
</feature>
<gene>
    <name evidence="2" type="ORF">Dxin01_00242</name>
</gene>
<evidence type="ECO:0000313" key="3">
    <source>
        <dbReference type="Proteomes" id="UP001458946"/>
    </source>
</evidence>
<sequence>MRLGLALSLCLALSSTAPPSSGWSGTYLTKAGQPPPVLTRAGWYKSWQGGNGYAYRRGQEFLSGTCQRAFFGLDKCFFHFWQETP</sequence>
<keyword evidence="1" id="KW-0732">Signal</keyword>
<evidence type="ECO:0000256" key="1">
    <source>
        <dbReference type="SAM" id="SignalP"/>
    </source>
</evidence>
<dbReference type="EMBL" id="BAABRN010000002">
    <property type="protein sequence ID" value="GAA5500521.1"/>
    <property type="molecule type" value="Genomic_DNA"/>
</dbReference>
<keyword evidence="3" id="KW-1185">Reference proteome</keyword>
<dbReference type="Proteomes" id="UP001458946">
    <property type="component" value="Unassembled WGS sequence"/>
</dbReference>
<organism evidence="2 3">
    <name type="scientific">Deinococcus xinjiangensis</name>
    <dbReference type="NCBI Taxonomy" id="457454"/>
    <lineage>
        <taxon>Bacteria</taxon>
        <taxon>Thermotogati</taxon>
        <taxon>Deinococcota</taxon>
        <taxon>Deinococci</taxon>
        <taxon>Deinococcales</taxon>
        <taxon>Deinococcaceae</taxon>
        <taxon>Deinococcus</taxon>
    </lineage>
</organism>
<feature type="chain" id="PRO_5046337506" evidence="1">
    <location>
        <begin position="23"/>
        <end position="85"/>
    </location>
</feature>
<dbReference type="RefSeq" id="WP_353540508.1">
    <property type="nucleotide sequence ID" value="NZ_BAABRN010000002.1"/>
</dbReference>
<evidence type="ECO:0000313" key="2">
    <source>
        <dbReference type="EMBL" id="GAA5500521.1"/>
    </source>
</evidence>